<evidence type="ECO:0008006" key="17">
    <source>
        <dbReference type="Google" id="ProtNLM"/>
    </source>
</evidence>
<feature type="domain" description="Thiamine pyrophosphate enzyme TPP-binding" evidence="13">
    <location>
        <begin position="409"/>
        <end position="491"/>
    </location>
</feature>
<evidence type="ECO:0000256" key="8">
    <source>
        <dbReference type="ARBA" id="ARBA00023128"/>
    </source>
</evidence>
<dbReference type="STRING" id="93625.A0A409WZR8"/>
<keyword evidence="5" id="KW-0210">Decarboxylase</keyword>
<protein>
    <recommendedName>
        <fullName evidence="17">Pyruvate decarboxylase</fullName>
    </recommendedName>
</protein>
<organism evidence="15 16">
    <name type="scientific">Psilocybe cyanescens</name>
    <dbReference type="NCBI Taxonomy" id="93625"/>
    <lineage>
        <taxon>Eukaryota</taxon>
        <taxon>Fungi</taxon>
        <taxon>Dikarya</taxon>
        <taxon>Basidiomycota</taxon>
        <taxon>Agaricomycotina</taxon>
        <taxon>Agaricomycetes</taxon>
        <taxon>Agaricomycetidae</taxon>
        <taxon>Agaricales</taxon>
        <taxon>Agaricineae</taxon>
        <taxon>Strophariaceae</taxon>
        <taxon>Psilocybe</taxon>
    </lineage>
</organism>
<dbReference type="CDD" id="cd07038">
    <property type="entry name" value="TPP_PYR_PDC_IPDC_like"/>
    <property type="match status" value="1"/>
</dbReference>
<sequence length="566" mass="62817">MITIAEYLLTRLEQLGVKHMFGVPGELNLAFSDIIEDFQKITWVGGCNELNSSYAADGYARVKQSLGVNLTIFGPGELSAMNGYAGAASEDVPLLHIVGIPSTTQQKEQSLVDHTLGDGRMDAFMNAAQQITYTREILTKKEEAASKIDRILIECVSRSHPGYLALPTDLITQKISSDSLKFPLSRYVTQNDPAAEKFVVDRITELFGKSMALNEDAVVLVDLGAIRHDVVKELYDLLKRTGFPVYSTPMGKTAIDETYERYGGVYWGSVLSNPEVKKRVESASIVLSIGSFLSDFNMGNFNYNIQADRLIELQHDRTNIQDIMFPGVGMKQLIPKLGAQLEHLCDVASKIPVPKYDNILPQGGTEAITHEWLWPRVGQFFAENDVILAETGCPQYGIVDVCLPKGSVLLSQMRWASIGWTVGATLGACLAIRESTPRRTVLFVGDGSIQMTVQELSSLIRVGVKPIIFVLNNSGYTTERLLHSESEQRKYPDIACWDYAGLLRVLGDFDNTLSRSYKARTKQELSALLDNEEFGKGDKFIELVEVFLDKLDAPWALKNWPKPGQV</sequence>
<dbReference type="InterPro" id="IPR029061">
    <property type="entry name" value="THDP-binding"/>
</dbReference>
<comment type="cofactor">
    <cofactor evidence="10">
        <name>Mg(2+)</name>
        <dbReference type="ChEBI" id="CHEBI:18420"/>
    </cofactor>
    <text evidence="10">Binds 1 Mg(2+) per subunit.</text>
</comment>
<proteinExistence type="inferred from homology"/>
<dbReference type="AlphaFoldDB" id="A0A409WZR8"/>
<keyword evidence="8" id="KW-0496">Mitochondrion</keyword>
<dbReference type="OrthoDB" id="3970464at2759"/>
<dbReference type="PIRSF" id="PIRSF036565">
    <property type="entry name" value="Pyruvt_ip_decrb"/>
    <property type="match status" value="1"/>
</dbReference>
<dbReference type="PANTHER" id="PTHR43452">
    <property type="entry name" value="PYRUVATE DECARBOXYLASE"/>
    <property type="match status" value="1"/>
</dbReference>
<dbReference type="GO" id="GO:0030976">
    <property type="term" value="F:thiamine pyrophosphate binding"/>
    <property type="evidence" value="ECO:0007669"/>
    <property type="project" value="InterPro"/>
</dbReference>
<dbReference type="GO" id="GO:0000949">
    <property type="term" value="P:aromatic amino acid family catabolic process to alcohol via Ehrlich pathway"/>
    <property type="evidence" value="ECO:0007669"/>
    <property type="project" value="TreeGrafter"/>
</dbReference>
<feature type="binding site" evidence="10">
    <location>
        <position position="473"/>
    </location>
    <ligand>
        <name>Mg(2+)</name>
        <dbReference type="ChEBI" id="CHEBI:18420"/>
    </ligand>
</feature>
<dbReference type="InterPro" id="IPR012000">
    <property type="entry name" value="Thiamin_PyroP_enz_cen_dom"/>
</dbReference>
<dbReference type="GO" id="GO:0004737">
    <property type="term" value="F:pyruvate decarboxylase activity"/>
    <property type="evidence" value="ECO:0007669"/>
    <property type="project" value="TreeGrafter"/>
</dbReference>
<gene>
    <name evidence="15" type="ORF">CVT25_000532</name>
</gene>
<dbReference type="Pfam" id="PF02776">
    <property type="entry name" value="TPP_enzyme_N"/>
    <property type="match status" value="1"/>
</dbReference>
<dbReference type="InterPro" id="IPR012110">
    <property type="entry name" value="PDC/IPDC-like"/>
</dbReference>
<dbReference type="FunCoup" id="A0A409WZR8">
    <property type="interactions" value="107"/>
</dbReference>
<dbReference type="GO" id="GO:0000287">
    <property type="term" value="F:magnesium ion binding"/>
    <property type="evidence" value="ECO:0007669"/>
    <property type="project" value="InterPro"/>
</dbReference>
<evidence type="ECO:0000256" key="5">
    <source>
        <dbReference type="ARBA" id="ARBA00022793"/>
    </source>
</evidence>
<keyword evidence="7 11" id="KW-0786">Thiamine pyrophosphate</keyword>
<dbReference type="SUPFAM" id="SSF52467">
    <property type="entry name" value="DHS-like NAD/FAD-binding domain"/>
    <property type="match status" value="1"/>
</dbReference>
<feature type="binding site" evidence="10">
    <location>
        <position position="475"/>
    </location>
    <ligand>
        <name>Mg(2+)</name>
        <dbReference type="ChEBI" id="CHEBI:18420"/>
    </ligand>
</feature>
<evidence type="ECO:0000256" key="7">
    <source>
        <dbReference type="ARBA" id="ARBA00023052"/>
    </source>
</evidence>
<evidence type="ECO:0000259" key="12">
    <source>
        <dbReference type="Pfam" id="PF00205"/>
    </source>
</evidence>
<evidence type="ECO:0000256" key="11">
    <source>
        <dbReference type="RuleBase" id="RU362132"/>
    </source>
</evidence>
<keyword evidence="6 10" id="KW-0460">Magnesium</keyword>
<accession>A0A409WZR8</accession>
<dbReference type="InterPro" id="IPR047214">
    <property type="entry name" value="TPP_PDC_IPDC"/>
</dbReference>
<evidence type="ECO:0000256" key="6">
    <source>
        <dbReference type="ARBA" id="ARBA00022842"/>
    </source>
</evidence>
<dbReference type="InParanoid" id="A0A409WZR8"/>
<reference evidence="15 16" key="1">
    <citation type="journal article" date="2018" name="Evol. Lett.">
        <title>Horizontal gene cluster transfer increased hallucinogenic mushroom diversity.</title>
        <authorList>
            <person name="Reynolds H.T."/>
            <person name="Vijayakumar V."/>
            <person name="Gluck-Thaler E."/>
            <person name="Korotkin H.B."/>
            <person name="Matheny P.B."/>
            <person name="Slot J.C."/>
        </authorList>
    </citation>
    <scope>NUCLEOTIDE SEQUENCE [LARGE SCALE GENOMIC DNA]</scope>
    <source>
        <strain evidence="15 16">2631</strain>
    </source>
</reference>
<evidence type="ECO:0000313" key="16">
    <source>
        <dbReference type="Proteomes" id="UP000283269"/>
    </source>
</evidence>
<evidence type="ECO:0000256" key="4">
    <source>
        <dbReference type="ARBA" id="ARBA00022723"/>
    </source>
</evidence>
<dbReference type="InterPro" id="IPR047213">
    <property type="entry name" value="TPP_PYR_PDC_IPDC-like"/>
</dbReference>
<evidence type="ECO:0000256" key="1">
    <source>
        <dbReference type="ARBA" id="ARBA00001964"/>
    </source>
</evidence>
<evidence type="ECO:0000313" key="15">
    <source>
        <dbReference type="EMBL" id="PPQ83986.1"/>
    </source>
</evidence>
<dbReference type="Proteomes" id="UP000283269">
    <property type="component" value="Unassembled WGS sequence"/>
</dbReference>
<dbReference type="Gene3D" id="3.40.50.970">
    <property type="match status" value="2"/>
</dbReference>
<keyword evidence="16" id="KW-1185">Reference proteome</keyword>
<dbReference type="CDD" id="cd02005">
    <property type="entry name" value="TPP_PDC_IPDC"/>
    <property type="match status" value="1"/>
</dbReference>
<comment type="subcellular location">
    <subcellularLocation>
        <location evidence="2">Mitochondrion</location>
    </subcellularLocation>
</comment>
<dbReference type="InterPro" id="IPR012001">
    <property type="entry name" value="Thiamin_PyroP_enz_TPP-bd_dom"/>
</dbReference>
<feature type="domain" description="Thiamine pyrophosphate enzyme N-terminal TPP-binding" evidence="14">
    <location>
        <begin position="3"/>
        <end position="109"/>
    </location>
</feature>
<evidence type="ECO:0000259" key="13">
    <source>
        <dbReference type="Pfam" id="PF02775"/>
    </source>
</evidence>
<evidence type="ECO:0000256" key="10">
    <source>
        <dbReference type="PIRSR" id="PIRSR036565-2"/>
    </source>
</evidence>
<dbReference type="InterPro" id="IPR029035">
    <property type="entry name" value="DHS-like_NAD/FAD-binding_dom"/>
</dbReference>
<dbReference type="InterPro" id="IPR011766">
    <property type="entry name" value="TPP_enzyme_TPP-bd"/>
</dbReference>
<comment type="caution">
    <text evidence="15">The sequence shown here is derived from an EMBL/GenBank/DDBJ whole genome shotgun (WGS) entry which is preliminary data.</text>
</comment>
<dbReference type="GO" id="GO:0005634">
    <property type="term" value="C:nucleus"/>
    <property type="evidence" value="ECO:0007669"/>
    <property type="project" value="TreeGrafter"/>
</dbReference>
<dbReference type="Gene3D" id="3.40.50.1220">
    <property type="entry name" value="TPP-binding domain"/>
    <property type="match status" value="1"/>
</dbReference>
<evidence type="ECO:0000256" key="2">
    <source>
        <dbReference type="ARBA" id="ARBA00004173"/>
    </source>
</evidence>
<comment type="cofactor">
    <cofactor evidence="1">
        <name>thiamine diphosphate</name>
        <dbReference type="ChEBI" id="CHEBI:58937"/>
    </cofactor>
</comment>
<name>A0A409WZR8_PSICY</name>
<evidence type="ECO:0000256" key="3">
    <source>
        <dbReference type="ARBA" id="ARBA00007812"/>
    </source>
</evidence>
<evidence type="ECO:0000259" key="14">
    <source>
        <dbReference type="Pfam" id="PF02776"/>
    </source>
</evidence>
<dbReference type="FunFam" id="3.40.50.970:FF:000024">
    <property type="entry name" value="Pyruvate decarboxylase isozyme"/>
    <property type="match status" value="1"/>
</dbReference>
<dbReference type="Pfam" id="PF02775">
    <property type="entry name" value="TPP_enzyme_C"/>
    <property type="match status" value="1"/>
</dbReference>
<dbReference type="EMBL" id="NHYD01002942">
    <property type="protein sequence ID" value="PPQ83986.1"/>
    <property type="molecule type" value="Genomic_DNA"/>
</dbReference>
<dbReference type="Pfam" id="PF00205">
    <property type="entry name" value="TPP_enzyme_M"/>
    <property type="match status" value="1"/>
</dbReference>
<keyword evidence="9" id="KW-0456">Lyase</keyword>
<feature type="domain" description="Thiamine pyrophosphate enzyme central" evidence="12">
    <location>
        <begin position="215"/>
        <end position="324"/>
    </location>
</feature>
<dbReference type="GO" id="GO:0005739">
    <property type="term" value="C:mitochondrion"/>
    <property type="evidence" value="ECO:0007669"/>
    <property type="project" value="UniProtKB-SubCell"/>
</dbReference>
<feature type="binding site" evidence="10">
    <location>
        <position position="446"/>
    </location>
    <ligand>
        <name>Mg(2+)</name>
        <dbReference type="ChEBI" id="CHEBI:18420"/>
    </ligand>
</feature>
<dbReference type="PANTHER" id="PTHR43452:SF30">
    <property type="entry name" value="PYRUVATE DECARBOXYLASE ISOZYME 1-RELATED"/>
    <property type="match status" value="1"/>
</dbReference>
<keyword evidence="4 10" id="KW-0479">Metal-binding</keyword>
<dbReference type="SUPFAM" id="SSF52518">
    <property type="entry name" value="Thiamin diphosphate-binding fold (THDP-binding)"/>
    <property type="match status" value="2"/>
</dbReference>
<dbReference type="GO" id="GO:0005829">
    <property type="term" value="C:cytosol"/>
    <property type="evidence" value="ECO:0007669"/>
    <property type="project" value="TreeGrafter"/>
</dbReference>
<comment type="similarity">
    <text evidence="3 11">Belongs to the TPP enzyme family.</text>
</comment>
<evidence type="ECO:0000256" key="9">
    <source>
        <dbReference type="ARBA" id="ARBA00023239"/>
    </source>
</evidence>